<gene>
    <name evidence="2" type="ORF">RM844_08290</name>
</gene>
<sequence>MWQILSLSHGVLALLCLGLMLFWGARALPRPARKGSPAVRSTAELAFLAGGAGRAADTVLCGLLEKERIYLTDGQVQVVRPVADDELERAALAACGDAWVTPLTEVRAALITSPALQEVGHTLAGRGLLYLPRELRAWVRSTYLTRTVAVLGLLWLPFAVTALMASETAGVEVFVGPKLSVLALFVSFSCAPPRGRLPLPGRKALRRARRARRKNARGMARTVALFGVGTLDAALAEQFRAAAPAGRSTAHAAATSSGQTTWAAGCGGGGGSGCGGDSGGGGGGGCGGGSSCGGGGGGGGCGGGGG</sequence>
<reference evidence="3" key="1">
    <citation type="submission" date="2023-07" db="EMBL/GenBank/DDBJ databases">
        <title>30 novel species of actinomycetes from the DSMZ collection.</title>
        <authorList>
            <person name="Nouioui I."/>
        </authorList>
    </citation>
    <scope>NUCLEOTIDE SEQUENCE [LARGE SCALE GENOMIC DNA]</scope>
    <source>
        <strain evidence="3">DSM 44915</strain>
    </source>
</reference>
<accession>A0ABU2JMU0</accession>
<protein>
    <submittedName>
        <fullName evidence="2">TIGR04222 domain-containing membrane protein</fullName>
    </submittedName>
</protein>
<dbReference type="NCBIfam" id="TIGR04222">
    <property type="entry name" value="near_uncomplex"/>
    <property type="match status" value="1"/>
</dbReference>
<keyword evidence="1" id="KW-1133">Transmembrane helix</keyword>
<feature type="transmembrane region" description="Helical" evidence="1">
    <location>
        <begin position="6"/>
        <end position="25"/>
    </location>
</feature>
<keyword evidence="1" id="KW-0472">Membrane</keyword>
<organism evidence="2 3">
    <name type="scientific">Streptomyces chisholmiae</name>
    <dbReference type="NCBI Taxonomy" id="3075540"/>
    <lineage>
        <taxon>Bacteria</taxon>
        <taxon>Bacillati</taxon>
        <taxon>Actinomycetota</taxon>
        <taxon>Actinomycetes</taxon>
        <taxon>Kitasatosporales</taxon>
        <taxon>Streptomycetaceae</taxon>
        <taxon>Streptomyces</taxon>
    </lineage>
</organism>
<evidence type="ECO:0000256" key="1">
    <source>
        <dbReference type="SAM" id="Phobius"/>
    </source>
</evidence>
<name>A0ABU2JMU0_9ACTN</name>
<keyword evidence="3" id="KW-1185">Reference proteome</keyword>
<dbReference type="InterPro" id="IPR026467">
    <property type="entry name" value="Ser/Gly_Cys_C_dom"/>
</dbReference>
<dbReference type="Proteomes" id="UP001183410">
    <property type="component" value="Unassembled WGS sequence"/>
</dbReference>
<proteinExistence type="predicted"/>
<dbReference type="EMBL" id="JAVREO010000004">
    <property type="protein sequence ID" value="MDT0266294.1"/>
    <property type="molecule type" value="Genomic_DNA"/>
</dbReference>
<comment type="caution">
    <text evidence="2">The sequence shown here is derived from an EMBL/GenBank/DDBJ whole genome shotgun (WGS) entry which is preliminary data.</text>
</comment>
<feature type="transmembrane region" description="Helical" evidence="1">
    <location>
        <begin position="143"/>
        <end position="165"/>
    </location>
</feature>
<evidence type="ECO:0000313" key="2">
    <source>
        <dbReference type="EMBL" id="MDT0266294.1"/>
    </source>
</evidence>
<keyword evidence="1" id="KW-0812">Transmembrane</keyword>
<evidence type="ECO:0000313" key="3">
    <source>
        <dbReference type="Proteomes" id="UP001183410"/>
    </source>
</evidence>
<dbReference type="RefSeq" id="WP_311666311.1">
    <property type="nucleotide sequence ID" value="NZ_JAVREO010000004.1"/>
</dbReference>